<feature type="compositionally biased region" description="Gly residues" evidence="1">
    <location>
        <begin position="307"/>
        <end position="326"/>
    </location>
</feature>
<dbReference type="RefSeq" id="XP_003871440.1">
    <property type="nucleotide sequence ID" value="XM_003871391.1"/>
</dbReference>
<dbReference type="OrthoDB" id="4027203at2759"/>
<dbReference type="AlphaFoldDB" id="H8XB67"/>
<feature type="compositionally biased region" description="Basic and acidic residues" evidence="1">
    <location>
        <begin position="404"/>
        <end position="418"/>
    </location>
</feature>
<evidence type="ECO:0000256" key="1">
    <source>
        <dbReference type="SAM" id="MobiDB-lite"/>
    </source>
</evidence>
<dbReference type="Proteomes" id="UP000005018">
    <property type="component" value="Chromosome 8"/>
</dbReference>
<feature type="region of interest" description="Disordered" evidence="1">
    <location>
        <begin position="283"/>
        <end position="459"/>
    </location>
</feature>
<gene>
    <name evidence="2" type="ORF">CORT_0H02030</name>
</gene>
<organism evidence="2 3">
    <name type="scientific">Candida orthopsilosis (strain 90-125)</name>
    <name type="common">Yeast</name>
    <dbReference type="NCBI Taxonomy" id="1136231"/>
    <lineage>
        <taxon>Eukaryota</taxon>
        <taxon>Fungi</taxon>
        <taxon>Dikarya</taxon>
        <taxon>Ascomycota</taxon>
        <taxon>Saccharomycotina</taxon>
        <taxon>Pichiomycetes</taxon>
        <taxon>Debaryomycetaceae</taxon>
        <taxon>Candida/Lodderomyces clade</taxon>
        <taxon>Candida</taxon>
    </lineage>
</organism>
<protein>
    <submittedName>
        <fullName evidence="2">Grc3 protein</fullName>
    </submittedName>
</protein>
<keyword evidence="3" id="KW-1185">Reference proteome</keyword>
<dbReference type="GeneID" id="14542283"/>
<reference evidence="2 3" key="1">
    <citation type="journal article" date="2012" name="PLoS ONE">
        <title>Sequence and analysis of the genome of the pathogenic yeast Candida orthopsilosis.</title>
        <authorList>
            <person name="Riccombeni A."/>
            <person name="Vidanes G."/>
            <person name="Proux-Wera E."/>
            <person name="Wolfe K.H."/>
            <person name="Butler G."/>
        </authorList>
    </citation>
    <scope>NUCLEOTIDE SEQUENCE [LARGE SCALE GENOMIC DNA]</scope>
    <source>
        <strain evidence="2 3">Co 90-125</strain>
    </source>
</reference>
<accession>H8XB67</accession>
<dbReference type="EMBL" id="HE681726">
    <property type="protein sequence ID" value="CCG25315.1"/>
    <property type="molecule type" value="Genomic_DNA"/>
</dbReference>
<name>H8XB67_CANO9</name>
<proteinExistence type="predicted"/>
<dbReference type="HOGENOM" id="CLU_595795_0_0_1"/>
<dbReference type="KEGG" id="cot:CORT_0H02030"/>
<evidence type="ECO:0000313" key="2">
    <source>
        <dbReference type="EMBL" id="CCG25315.1"/>
    </source>
</evidence>
<evidence type="ECO:0000313" key="3">
    <source>
        <dbReference type="Proteomes" id="UP000005018"/>
    </source>
</evidence>
<feature type="compositionally biased region" description="Basic and acidic residues" evidence="1">
    <location>
        <begin position="350"/>
        <end position="391"/>
    </location>
</feature>
<sequence>MQVPWCKGVRGFIEQRDHGIFSFIFYPKFIRRALSTKLSARLDLDKYNDFEISVTPNIGNFQREDLMSMPVQGFTQCTLPEFKVPPTQFIDFIEPPWATRLAELYIYPIVRFAYAQGGSEVECKIEFDRECLLRDGKKKNRPDYTVKVQIKPAKGKEAESGDKGNSEVDLTWVAEVKSCTLNNICDTTKASHKAILQQVIIEMWFATSKIGFLISLDSIIKITVKDINNDTVKIEVEDWAEEMLGVGGCLLVALAKLREDDFKMSKSDREKLERIIFKENAERTHSGQSFGAQSKESEGSSNDDSGAGAGGGGGGKQGSPGKGSGSSGAADVPGGDHDSPKKRAKRSMRKLKEVKASIKHLFHLEEPPKENRAPDSHKEEVVGKKAAEHIPDSGALNNYEEEEAKVVESSKDGEENKENMNPLEAEEGKKDEGLGTQRSESSPPSKLGTVMSFFKRHME</sequence>